<feature type="transmembrane region" description="Helical" evidence="7">
    <location>
        <begin position="552"/>
        <end position="571"/>
    </location>
</feature>
<feature type="transmembrane region" description="Helical" evidence="7">
    <location>
        <begin position="698"/>
        <end position="721"/>
    </location>
</feature>
<reference evidence="9" key="2">
    <citation type="submission" date="2020-09" db="EMBL/GenBank/DDBJ databases">
        <authorList>
            <person name="Sun Q."/>
            <person name="Zhou Y."/>
        </authorList>
    </citation>
    <scope>NUCLEOTIDE SEQUENCE</scope>
    <source>
        <strain evidence="9">CGMCC 1.12160</strain>
    </source>
</reference>
<dbReference type="Gene3D" id="1.20.1640.10">
    <property type="entry name" value="Multidrug efflux transporter AcrB transmembrane domain"/>
    <property type="match status" value="2"/>
</dbReference>
<dbReference type="AlphaFoldDB" id="A0A917BJ92"/>
<dbReference type="InterPro" id="IPR004869">
    <property type="entry name" value="MMPL_dom"/>
</dbReference>
<evidence type="ECO:0000256" key="5">
    <source>
        <dbReference type="ARBA" id="ARBA00023136"/>
    </source>
</evidence>
<dbReference type="PANTHER" id="PTHR33406:SF13">
    <property type="entry name" value="MEMBRANE PROTEIN YDFJ"/>
    <property type="match status" value="1"/>
</dbReference>
<proteinExistence type="predicted"/>
<comment type="subcellular location">
    <subcellularLocation>
        <location evidence="1">Cell membrane</location>
        <topology evidence="1">Multi-pass membrane protein</topology>
    </subcellularLocation>
</comment>
<sequence>MSILIPPAPESARREPDIQTRDPYRPDLRRSPLALWSADHRWAVLLTSVVTLAAALWLMMSVGITTADFEDSLQGDSKKAAELMGADFGEAPTEMVIVTDPDGPLAGQELVTLGTELATAYQGVDGVAAVGTPFPGQDGSLVLPVELTADAEGEAVDVSGVSAATLEVAADHPDLTVGQFGNASLNAEVDEQLGDDFLRAELIAIPITLLVLLAAFGAVVAAGVPLALGLGSVGVALGLTALVSAGIVPVDQNSQSLVLLIGLAVGVDYALFVLRRAREERAAGATVRDSIGIAGATAGRAVVVSGLTVVVAMSGMLVAGGMFASMGIGAMIVVGVAVVAAVTTLPALLSVLGDKVEWLRLPFTRRRTARAGSPDSAWGRLAAAVTRRPLAWAAVSAAVLLALAAPALSMKTSLGGLETLPQDLPGIQAYHQLEKAVPSDGEALTFVASVPAGAADEVEAVLLGAADELTAVRHVTGTAPEARVSTDGTVLTWDVGIDVNGSDDQLPVLVDEVREDVLPQVRAELADVPGAEVYLAGSAMNVDMTDWMDGRLPWVVGFVLTLTLVVMALAFGSLSLAAATVALNLLSVGAAYGILELVFGGSTWAEGLLGFTTTGTVAAWLPLMLFVMLFGLSMDYHVFVVSRVREARDAGASTTDAIRYGVARSAGVVTAAALVMVGVFSVFGTLSMLEMKQMGVGLAAAILLDATLVRGVLLPSVLALLGEGAHTGPRWLPHLKH</sequence>
<gene>
    <name evidence="9" type="ORF">GCM10011366_06950</name>
</gene>
<feature type="transmembrane region" description="Helical" evidence="7">
    <location>
        <begin position="42"/>
        <end position="64"/>
    </location>
</feature>
<protein>
    <submittedName>
        <fullName evidence="9">Membrane protein</fullName>
    </submittedName>
</protein>
<dbReference type="PANTHER" id="PTHR33406">
    <property type="entry name" value="MEMBRANE PROTEIN MJ1562-RELATED"/>
    <property type="match status" value="1"/>
</dbReference>
<comment type="caution">
    <text evidence="9">The sequence shown here is derived from an EMBL/GenBank/DDBJ whole genome shotgun (WGS) entry which is preliminary data.</text>
</comment>
<organism evidence="9 10">
    <name type="scientific">Ornithinimicrobium tianjinense</name>
    <dbReference type="NCBI Taxonomy" id="1195761"/>
    <lineage>
        <taxon>Bacteria</taxon>
        <taxon>Bacillati</taxon>
        <taxon>Actinomycetota</taxon>
        <taxon>Actinomycetes</taxon>
        <taxon>Micrococcales</taxon>
        <taxon>Ornithinimicrobiaceae</taxon>
        <taxon>Ornithinimicrobium</taxon>
    </lineage>
</organism>
<evidence type="ECO:0000313" key="10">
    <source>
        <dbReference type="Proteomes" id="UP000605670"/>
    </source>
</evidence>
<evidence type="ECO:0000256" key="1">
    <source>
        <dbReference type="ARBA" id="ARBA00004651"/>
    </source>
</evidence>
<evidence type="ECO:0000256" key="7">
    <source>
        <dbReference type="SAM" id="Phobius"/>
    </source>
</evidence>
<dbReference type="RefSeq" id="WP_188428196.1">
    <property type="nucleotide sequence ID" value="NZ_BAABKH010000015.1"/>
</dbReference>
<dbReference type="Proteomes" id="UP000605670">
    <property type="component" value="Unassembled WGS sequence"/>
</dbReference>
<feature type="domain" description="Membrane transport protein MMPL" evidence="8">
    <location>
        <begin position="77"/>
        <end position="390"/>
    </location>
</feature>
<dbReference type="GO" id="GO:0005886">
    <property type="term" value="C:plasma membrane"/>
    <property type="evidence" value="ECO:0007669"/>
    <property type="project" value="UniProtKB-SubCell"/>
</dbReference>
<feature type="transmembrane region" description="Helical" evidence="7">
    <location>
        <begin position="230"/>
        <end position="250"/>
    </location>
</feature>
<evidence type="ECO:0000313" key="9">
    <source>
        <dbReference type="EMBL" id="GGF41837.1"/>
    </source>
</evidence>
<feature type="transmembrane region" description="Helical" evidence="7">
    <location>
        <begin position="257"/>
        <end position="277"/>
    </location>
</feature>
<feature type="transmembrane region" description="Helical" evidence="7">
    <location>
        <begin position="607"/>
        <end position="632"/>
    </location>
</feature>
<feature type="domain" description="Membrane transport protein MMPL" evidence="8">
    <location>
        <begin position="420"/>
        <end position="725"/>
    </location>
</feature>
<keyword evidence="5 7" id="KW-0472">Membrane</keyword>
<dbReference type="InterPro" id="IPR050545">
    <property type="entry name" value="Mycobact_MmpL"/>
</dbReference>
<evidence type="ECO:0000256" key="4">
    <source>
        <dbReference type="ARBA" id="ARBA00022989"/>
    </source>
</evidence>
<feature type="compositionally biased region" description="Basic and acidic residues" evidence="6">
    <location>
        <begin position="11"/>
        <end position="25"/>
    </location>
</feature>
<feature type="transmembrane region" description="Helical" evidence="7">
    <location>
        <begin position="390"/>
        <end position="408"/>
    </location>
</feature>
<accession>A0A917BJ92</accession>
<feature type="region of interest" description="Disordered" evidence="6">
    <location>
        <begin position="1"/>
        <end position="25"/>
    </location>
</feature>
<feature type="transmembrane region" description="Helical" evidence="7">
    <location>
        <begin position="202"/>
        <end position="224"/>
    </location>
</feature>
<keyword evidence="10" id="KW-1185">Reference proteome</keyword>
<dbReference type="Pfam" id="PF03176">
    <property type="entry name" value="MMPL"/>
    <property type="match status" value="2"/>
</dbReference>
<feature type="transmembrane region" description="Helical" evidence="7">
    <location>
        <begin position="330"/>
        <end position="352"/>
    </location>
</feature>
<keyword evidence="3 7" id="KW-0812">Transmembrane</keyword>
<evidence type="ECO:0000256" key="2">
    <source>
        <dbReference type="ARBA" id="ARBA00022475"/>
    </source>
</evidence>
<evidence type="ECO:0000256" key="6">
    <source>
        <dbReference type="SAM" id="MobiDB-lite"/>
    </source>
</evidence>
<dbReference type="SUPFAM" id="SSF82866">
    <property type="entry name" value="Multidrug efflux transporter AcrB transmembrane domain"/>
    <property type="match status" value="2"/>
</dbReference>
<name>A0A917BJ92_9MICO</name>
<keyword evidence="2" id="KW-1003">Cell membrane</keyword>
<feature type="transmembrane region" description="Helical" evidence="7">
    <location>
        <begin position="577"/>
        <end position="595"/>
    </location>
</feature>
<dbReference type="EMBL" id="BMEM01000001">
    <property type="protein sequence ID" value="GGF41837.1"/>
    <property type="molecule type" value="Genomic_DNA"/>
</dbReference>
<evidence type="ECO:0000256" key="3">
    <source>
        <dbReference type="ARBA" id="ARBA00022692"/>
    </source>
</evidence>
<reference evidence="9" key="1">
    <citation type="journal article" date="2014" name="Int. J. Syst. Evol. Microbiol.">
        <title>Complete genome sequence of Corynebacterium casei LMG S-19264T (=DSM 44701T), isolated from a smear-ripened cheese.</title>
        <authorList>
            <consortium name="US DOE Joint Genome Institute (JGI-PGF)"/>
            <person name="Walter F."/>
            <person name="Albersmeier A."/>
            <person name="Kalinowski J."/>
            <person name="Ruckert C."/>
        </authorList>
    </citation>
    <scope>NUCLEOTIDE SEQUENCE</scope>
    <source>
        <strain evidence="9">CGMCC 1.12160</strain>
    </source>
</reference>
<feature type="transmembrane region" description="Helical" evidence="7">
    <location>
        <begin position="666"/>
        <end position="686"/>
    </location>
</feature>
<evidence type="ECO:0000259" key="8">
    <source>
        <dbReference type="Pfam" id="PF03176"/>
    </source>
</evidence>
<keyword evidence="4 7" id="KW-1133">Transmembrane helix</keyword>
<feature type="transmembrane region" description="Helical" evidence="7">
    <location>
        <begin position="297"/>
        <end position="318"/>
    </location>
</feature>